<evidence type="ECO:0000313" key="1">
    <source>
        <dbReference type="EMBL" id="MFD0927415.1"/>
    </source>
</evidence>
<name>A0ABW3GAA3_9NOCA</name>
<gene>
    <name evidence="1" type="ORF">ACFQ04_16875</name>
</gene>
<organism evidence="1 2">
    <name type="scientific">Williamsia deligens</name>
    <dbReference type="NCBI Taxonomy" id="321325"/>
    <lineage>
        <taxon>Bacteria</taxon>
        <taxon>Bacillati</taxon>
        <taxon>Actinomycetota</taxon>
        <taxon>Actinomycetes</taxon>
        <taxon>Mycobacteriales</taxon>
        <taxon>Nocardiaceae</taxon>
        <taxon>Williamsia</taxon>
    </lineage>
</organism>
<keyword evidence="2" id="KW-1185">Reference proteome</keyword>
<comment type="caution">
    <text evidence="1">The sequence shown here is derived from an EMBL/GenBank/DDBJ whole genome shotgun (WGS) entry which is preliminary data.</text>
</comment>
<reference evidence="2" key="1">
    <citation type="journal article" date="2019" name="Int. J. Syst. Evol. Microbiol.">
        <title>The Global Catalogue of Microorganisms (GCM) 10K type strain sequencing project: providing services to taxonomists for standard genome sequencing and annotation.</title>
        <authorList>
            <consortium name="The Broad Institute Genomics Platform"/>
            <consortium name="The Broad Institute Genome Sequencing Center for Infectious Disease"/>
            <person name="Wu L."/>
            <person name="Ma J."/>
        </authorList>
    </citation>
    <scope>NUCLEOTIDE SEQUENCE [LARGE SCALE GENOMIC DNA]</scope>
    <source>
        <strain evidence="2">CCUG 50873</strain>
    </source>
</reference>
<dbReference type="EMBL" id="JBHTIL010000006">
    <property type="protein sequence ID" value="MFD0927415.1"/>
    <property type="molecule type" value="Genomic_DNA"/>
</dbReference>
<dbReference type="RefSeq" id="WP_253649025.1">
    <property type="nucleotide sequence ID" value="NZ_BAAAMO010000007.1"/>
</dbReference>
<evidence type="ECO:0000313" key="2">
    <source>
        <dbReference type="Proteomes" id="UP001597068"/>
    </source>
</evidence>
<protein>
    <submittedName>
        <fullName evidence="1">Uncharacterized protein</fullName>
    </submittedName>
</protein>
<accession>A0ABW3GAA3</accession>
<dbReference type="Proteomes" id="UP001597068">
    <property type="component" value="Unassembled WGS sequence"/>
</dbReference>
<proteinExistence type="predicted"/>
<sequence>MVTADDIRALVESDLADPQLILEQGRVQVISGKNLDDDPSAIVIGTRAEIYEAHQVADPPHDDQLETIAALFDTRASELGA</sequence>